<comment type="caution">
    <text evidence="2">The sequence shown here is derived from an EMBL/GenBank/DDBJ whole genome shotgun (WGS) entry which is preliminary data.</text>
</comment>
<dbReference type="EMBL" id="JANBPK010000832">
    <property type="protein sequence ID" value="KAJ2930540.1"/>
    <property type="molecule type" value="Genomic_DNA"/>
</dbReference>
<dbReference type="OrthoDB" id="419694at2759"/>
<feature type="region of interest" description="Disordered" evidence="1">
    <location>
        <begin position="45"/>
        <end position="90"/>
    </location>
</feature>
<gene>
    <name evidence="2" type="ORF">H1R20_g6555</name>
</gene>
<name>A0A9W8J9B5_9AGAR</name>
<organism evidence="2 3">
    <name type="scientific">Candolleomyces eurysporus</name>
    <dbReference type="NCBI Taxonomy" id="2828524"/>
    <lineage>
        <taxon>Eukaryota</taxon>
        <taxon>Fungi</taxon>
        <taxon>Dikarya</taxon>
        <taxon>Basidiomycota</taxon>
        <taxon>Agaricomycotina</taxon>
        <taxon>Agaricomycetes</taxon>
        <taxon>Agaricomycetidae</taxon>
        <taxon>Agaricales</taxon>
        <taxon>Agaricineae</taxon>
        <taxon>Psathyrellaceae</taxon>
        <taxon>Candolleomyces</taxon>
    </lineage>
</organism>
<dbReference type="AlphaFoldDB" id="A0A9W8J9B5"/>
<evidence type="ECO:0000313" key="3">
    <source>
        <dbReference type="Proteomes" id="UP001140091"/>
    </source>
</evidence>
<sequence>MEEAMKGGIDFYFTRYLKVVSPGNRDSVIPPKYFKDAIEVVVEKEVLHHPSDQQPGKEEYEEPVNEDLIDDQDIQPESSRPLTNRKPLTP</sequence>
<accession>A0A9W8J9B5</accession>
<dbReference type="Proteomes" id="UP001140091">
    <property type="component" value="Unassembled WGS sequence"/>
</dbReference>
<protein>
    <submittedName>
        <fullName evidence="2">Uncharacterized protein</fullName>
    </submittedName>
</protein>
<feature type="non-terminal residue" evidence="2">
    <location>
        <position position="90"/>
    </location>
</feature>
<evidence type="ECO:0000256" key="1">
    <source>
        <dbReference type="SAM" id="MobiDB-lite"/>
    </source>
</evidence>
<reference evidence="2" key="1">
    <citation type="submission" date="2022-06" db="EMBL/GenBank/DDBJ databases">
        <title>Genome Sequence of Candolleomyces eurysporus.</title>
        <authorList>
            <person name="Buettner E."/>
        </authorList>
    </citation>
    <scope>NUCLEOTIDE SEQUENCE</scope>
    <source>
        <strain evidence="2">VTCC 930004</strain>
    </source>
</reference>
<keyword evidence="3" id="KW-1185">Reference proteome</keyword>
<feature type="compositionally biased region" description="Acidic residues" evidence="1">
    <location>
        <begin position="59"/>
        <end position="74"/>
    </location>
</feature>
<proteinExistence type="predicted"/>
<feature type="compositionally biased region" description="Basic and acidic residues" evidence="1">
    <location>
        <begin position="45"/>
        <end position="58"/>
    </location>
</feature>
<evidence type="ECO:0000313" key="2">
    <source>
        <dbReference type="EMBL" id="KAJ2930540.1"/>
    </source>
</evidence>